<keyword evidence="5 9" id="KW-0238">DNA-binding</keyword>
<dbReference type="SUPFAM" id="SSF46894">
    <property type="entry name" value="C-terminal effector domain of the bipartite response regulators"/>
    <property type="match status" value="1"/>
</dbReference>
<dbReference type="FunFam" id="3.40.50.2300:FF:000001">
    <property type="entry name" value="DNA-binding response regulator PhoB"/>
    <property type="match status" value="1"/>
</dbReference>
<sequence length="242" mass="27190">MSTIQQPSPRSEQNPKMSVILVVEDDRHIADLIRLYLQREGYDVRLADDGREGLRLFGEEHPDLVILDLMLPGLHGRDVCRAIRLRSATPVLMLTALDDERDVIEGLDLGADDYITKPFKPRELVARVRAALRRANGLGAVVQEVVAGNVTLNPRTRTVLVAGQPVDLRAKEFDLLLVLASRPHLVLSRDQLLAQVWGREYDVDTRTIDVHINRLRSRLAESSVEIETVRGIGYRLVPDGED</sequence>
<dbReference type="PROSITE" id="PS51755">
    <property type="entry name" value="OMPR_PHOB"/>
    <property type="match status" value="1"/>
</dbReference>
<evidence type="ECO:0000256" key="9">
    <source>
        <dbReference type="PROSITE-ProRule" id="PRU01091"/>
    </source>
</evidence>
<keyword evidence="6" id="KW-0804">Transcription</keyword>
<dbReference type="InterPro" id="IPR039420">
    <property type="entry name" value="WalR-like"/>
</dbReference>
<dbReference type="PANTHER" id="PTHR48111">
    <property type="entry name" value="REGULATOR OF RPOS"/>
    <property type="match status" value="1"/>
</dbReference>
<evidence type="ECO:0000259" key="10">
    <source>
        <dbReference type="PROSITE" id="PS50110"/>
    </source>
</evidence>
<dbReference type="CDD" id="cd17574">
    <property type="entry name" value="REC_OmpR"/>
    <property type="match status" value="1"/>
</dbReference>
<dbReference type="FunFam" id="1.10.10.10:FF:000018">
    <property type="entry name" value="DNA-binding response regulator ResD"/>
    <property type="match status" value="1"/>
</dbReference>
<keyword evidence="3" id="KW-0902">Two-component regulatory system</keyword>
<organism evidence="12 13">
    <name type="scientific">Nitrolancea hollandica Lb</name>
    <dbReference type="NCBI Taxonomy" id="1129897"/>
    <lineage>
        <taxon>Bacteria</taxon>
        <taxon>Pseudomonadati</taxon>
        <taxon>Thermomicrobiota</taxon>
        <taxon>Thermomicrobia</taxon>
        <taxon>Sphaerobacterales</taxon>
        <taxon>Sphaerobacterineae</taxon>
        <taxon>Sphaerobacteraceae</taxon>
        <taxon>Nitrolancea</taxon>
    </lineage>
</organism>
<keyword evidence="13" id="KW-1185">Reference proteome</keyword>
<keyword evidence="2 8" id="KW-0597">Phosphoprotein</keyword>
<dbReference type="PANTHER" id="PTHR48111:SF1">
    <property type="entry name" value="TWO-COMPONENT RESPONSE REGULATOR ORR33"/>
    <property type="match status" value="1"/>
</dbReference>
<evidence type="ECO:0000256" key="4">
    <source>
        <dbReference type="ARBA" id="ARBA00023015"/>
    </source>
</evidence>
<dbReference type="InterPro" id="IPR011006">
    <property type="entry name" value="CheY-like_superfamily"/>
</dbReference>
<dbReference type="SMART" id="SM00862">
    <property type="entry name" value="Trans_reg_C"/>
    <property type="match status" value="1"/>
</dbReference>
<evidence type="ECO:0000256" key="8">
    <source>
        <dbReference type="PROSITE-ProRule" id="PRU00169"/>
    </source>
</evidence>
<evidence type="ECO:0000256" key="3">
    <source>
        <dbReference type="ARBA" id="ARBA00023012"/>
    </source>
</evidence>
<dbReference type="InterPro" id="IPR001789">
    <property type="entry name" value="Sig_transdc_resp-reg_receiver"/>
</dbReference>
<dbReference type="GO" id="GO:0006355">
    <property type="term" value="P:regulation of DNA-templated transcription"/>
    <property type="evidence" value="ECO:0007669"/>
    <property type="project" value="InterPro"/>
</dbReference>
<feature type="modified residue" description="4-aspartylphosphate" evidence="8">
    <location>
        <position position="68"/>
    </location>
</feature>
<evidence type="ECO:0000313" key="12">
    <source>
        <dbReference type="EMBL" id="CCF85866.1"/>
    </source>
</evidence>
<dbReference type="EMBL" id="CAGS01000555">
    <property type="protein sequence ID" value="CCF85866.1"/>
    <property type="molecule type" value="Genomic_DNA"/>
</dbReference>
<dbReference type="GO" id="GO:0005829">
    <property type="term" value="C:cytosol"/>
    <property type="evidence" value="ECO:0007669"/>
    <property type="project" value="TreeGrafter"/>
</dbReference>
<dbReference type="GO" id="GO:0032993">
    <property type="term" value="C:protein-DNA complex"/>
    <property type="evidence" value="ECO:0007669"/>
    <property type="project" value="TreeGrafter"/>
</dbReference>
<dbReference type="CDD" id="cd00383">
    <property type="entry name" value="trans_reg_C"/>
    <property type="match status" value="1"/>
</dbReference>
<evidence type="ECO:0000313" key="13">
    <source>
        <dbReference type="Proteomes" id="UP000004221"/>
    </source>
</evidence>
<name>I4EMF3_9BACT</name>
<feature type="DNA-binding region" description="OmpR/PhoB-type" evidence="9">
    <location>
        <begin position="142"/>
        <end position="238"/>
    </location>
</feature>
<dbReference type="Gene3D" id="6.10.250.690">
    <property type="match status" value="1"/>
</dbReference>
<dbReference type="AlphaFoldDB" id="I4EMF3"/>
<evidence type="ECO:0000259" key="11">
    <source>
        <dbReference type="PROSITE" id="PS51755"/>
    </source>
</evidence>
<gene>
    <name evidence="12" type="primary">regX</name>
    <name evidence="12" type="ORF">NITHO_5990002</name>
</gene>
<proteinExistence type="predicted"/>
<dbReference type="PROSITE" id="PS50110">
    <property type="entry name" value="RESPONSE_REGULATORY"/>
    <property type="match status" value="1"/>
</dbReference>
<comment type="caution">
    <text evidence="12">The sequence shown here is derived from an EMBL/GenBank/DDBJ whole genome shotgun (WGS) entry which is preliminary data.</text>
</comment>
<dbReference type="Pfam" id="PF00486">
    <property type="entry name" value="Trans_reg_C"/>
    <property type="match status" value="1"/>
</dbReference>
<dbReference type="InterPro" id="IPR001867">
    <property type="entry name" value="OmpR/PhoB-type_DNA-bd"/>
</dbReference>
<dbReference type="GO" id="GO:0000976">
    <property type="term" value="F:transcription cis-regulatory region binding"/>
    <property type="evidence" value="ECO:0007669"/>
    <property type="project" value="TreeGrafter"/>
</dbReference>
<dbReference type="SMART" id="SM00448">
    <property type="entry name" value="REC"/>
    <property type="match status" value="1"/>
</dbReference>
<evidence type="ECO:0000256" key="7">
    <source>
        <dbReference type="ARBA" id="ARBA00024735"/>
    </source>
</evidence>
<evidence type="ECO:0000256" key="1">
    <source>
        <dbReference type="ARBA" id="ARBA00013332"/>
    </source>
</evidence>
<evidence type="ECO:0000256" key="5">
    <source>
        <dbReference type="ARBA" id="ARBA00023125"/>
    </source>
</evidence>
<dbReference type="Gene3D" id="1.10.10.10">
    <property type="entry name" value="Winged helix-like DNA-binding domain superfamily/Winged helix DNA-binding domain"/>
    <property type="match status" value="1"/>
</dbReference>
<reference evidence="12 13" key="1">
    <citation type="journal article" date="2012" name="ISME J.">
        <title>Nitrification expanded: discovery, physiology and genomics of a nitrite-oxidizing bacterium from the phylum Chloroflexi.</title>
        <authorList>
            <person name="Sorokin D.Y."/>
            <person name="Lucker S."/>
            <person name="Vejmelkova D."/>
            <person name="Kostrikina N.A."/>
            <person name="Kleerebezem R."/>
            <person name="Rijpstra W.I."/>
            <person name="Damste J.S."/>
            <person name="Le Paslier D."/>
            <person name="Muyzer G."/>
            <person name="Wagner M."/>
            <person name="van Loosdrecht M.C."/>
            <person name="Daims H."/>
        </authorList>
    </citation>
    <scope>NUCLEOTIDE SEQUENCE [LARGE SCALE GENOMIC DNA]</scope>
    <source>
        <strain evidence="13">none</strain>
    </source>
</reference>
<dbReference type="SUPFAM" id="SSF52172">
    <property type="entry name" value="CheY-like"/>
    <property type="match status" value="1"/>
</dbReference>
<keyword evidence="4" id="KW-0805">Transcription regulation</keyword>
<dbReference type="GO" id="GO:0000156">
    <property type="term" value="F:phosphorelay response regulator activity"/>
    <property type="evidence" value="ECO:0007669"/>
    <property type="project" value="TreeGrafter"/>
</dbReference>
<dbReference type="InterPro" id="IPR016032">
    <property type="entry name" value="Sig_transdc_resp-reg_C-effctor"/>
</dbReference>
<feature type="domain" description="Response regulatory" evidence="10">
    <location>
        <begin position="19"/>
        <end position="132"/>
    </location>
</feature>
<dbReference type="Proteomes" id="UP000004221">
    <property type="component" value="Unassembled WGS sequence"/>
</dbReference>
<dbReference type="Gene3D" id="3.40.50.2300">
    <property type="match status" value="1"/>
</dbReference>
<dbReference type="Pfam" id="PF00072">
    <property type="entry name" value="Response_reg"/>
    <property type="match status" value="1"/>
</dbReference>
<evidence type="ECO:0000256" key="2">
    <source>
        <dbReference type="ARBA" id="ARBA00022553"/>
    </source>
</evidence>
<protein>
    <recommendedName>
        <fullName evidence="1">Phosphate regulon transcriptional regulatory protein PhoB</fullName>
    </recommendedName>
</protein>
<evidence type="ECO:0000256" key="6">
    <source>
        <dbReference type="ARBA" id="ARBA00023163"/>
    </source>
</evidence>
<feature type="domain" description="OmpR/PhoB-type" evidence="11">
    <location>
        <begin position="142"/>
        <end position="238"/>
    </location>
</feature>
<dbReference type="InterPro" id="IPR036388">
    <property type="entry name" value="WH-like_DNA-bd_sf"/>
</dbReference>
<comment type="function">
    <text evidence="7">This protein is a positive regulator for the phosphate regulon. Transcription of this operon is positively regulated by PhoB and PhoR when phosphate is limited.</text>
</comment>
<accession>I4EMF3</accession>